<reference evidence="2 3" key="1">
    <citation type="submission" date="2021-03" db="EMBL/GenBank/DDBJ databases">
        <title>Genomic Encyclopedia of Type Strains, Phase III (KMG-III): the genomes of soil and plant-associated and newly described type strains.</title>
        <authorList>
            <person name="Whitman W."/>
        </authorList>
    </citation>
    <scope>NUCLEOTIDE SEQUENCE [LARGE SCALE GENOMIC DNA]</scope>
    <source>
        <strain evidence="2 3">IMMIB AFH-6</strain>
    </source>
</reference>
<evidence type="ECO:0000313" key="2">
    <source>
        <dbReference type="EMBL" id="MBP2293637.1"/>
    </source>
</evidence>
<proteinExistence type="predicted"/>
<dbReference type="PANTHER" id="PTHR48207">
    <property type="entry name" value="SUCCINATE--HYDROXYMETHYLGLUTARATE COA-TRANSFERASE"/>
    <property type="match status" value="1"/>
</dbReference>
<dbReference type="InterPro" id="IPR044855">
    <property type="entry name" value="CoA-Trfase_III_dom3_sf"/>
</dbReference>
<organism evidence="2 3">
    <name type="scientific">Azospirillum rugosum</name>
    <dbReference type="NCBI Taxonomy" id="416170"/>
    <lineage>
        <taxon>Bacteria</taxon>
        <taxon>Pseudomonadati</taxon>
        <taxon>Pseudomonadota</taxon>
        <taxon>Alphaproteobacteria</taxon>
        <taxon>Rhodospirillales</taxon>
        <taxon>Azospirillaceae</taxon>
        <taxon>Azospirillum</taxon>
    </lineage>
</organism>
<accession>A0ABS4SMB8</accession>
<dbReference type="GO" id="GO:0033608">
    <property type="term" value="F:formyl-CoA transferase activity"/>
    <property type="evidence" value="ECO:0007669"/>
    <property type="project" value="UniProtKB-EC"/>
</dbReference>
<dbReference type="Proteomes" id="UP000781958">
    <property type="component" value="Unassembled WGS sequence"/>
</dbReference>
<keyword evidence="3" id="KW-1185">Reference proteome</keyword>
<dbReference type="EMBL" id="JAGINP010000012">
    <property type="protein sequence ID" value="MBP2293637.1"/>
    <property type="molecule type" value="Genomic_DNA"/>
</dbReference>
<evidence type="ECO:0000313" key="3">
    <source>
        <dbReference type="Proteomes" id="UP000781958"/>
    </source>
</evidence>
<dbReference type="EC" id="2.8.3.16" evidence="2"/>
<evidence type="ECO:0000256" key="1">
    <source>
        <dbReference type="ARBA" id="ARBA00022679"/>
    </source>
</evidence>
<dbReference type="RefSeq" id="WP_209767569.1">
    <property type="nucleotide sequence ID" value="NZ_JAGINP010000012.1"/>
</dbReference>
<keyword evidence="1 2" id="KW-0808">Transferase</keyword>
<comment type="caution">
    <text evidence="2">The sequence shown here is derived from an EMBL/GenBank/DDBJ whole genome shotgun (WGS) entry which is preliminary data.</text>
</comment>
<dbReference type="Pfam" id="PF02515">
    <property type="entry name" value="CoA_transf_3"/>
    <property type="match status" value="1"/>
</dbReference>
<gene>
    <name evidence="2" type="ORF">J2851_003421</name>
</gene>
<sequence>MSDVSDTGPVPKPALADVRVLDISNFLAAPLCSMFLADFGADVVKIEQPGRGDEIRYWGHDKDGVGLYYKVVNRGKRSVTADLRTPLGVEIVKRLARDVDVVVENYRPGTLERWGLDYETLSAENPGLILVRVSGFGQTGPNSRRPGFGTLAEAYAGYAHISGHPDGPPLLPAFGLADSTTGLMAAYLTMVALHEQRRTGRGQVVDLAIYETLLTLLGPQVVDYDQLGIVQQRAGSRLPFTAPRNTYRTRDGKWVSMAGSAQSTFERICAALEAPELVQDPRFAENRERLKNAAALDVELQKAIGRFDFSDLQERFLHHQATVAPVNDIAAIFRDEHMAARQNIVALEDAELGGPLRMQNVVGKFSRTPGAIRSTGPRMGEHNREVLVGRLGIDAERLRAAGIRLEPAEDKVANGGQA</sequence>
<protein>
    <submittedName>
        <fullName evidence="2">Formyl-CoA transferase</fullName>
        <ecNumber evidence="2">2.8.3.16</ecNumber>
    </submittedName>
</protein>
<name>A0ABS4SMB8_9PROT</name>
<dbReference type="SUPFAM" id="SSF89796">
    <property type="entry name" value="CoA-transferase family III (CaiB/BaiF)"/>
    <property type="match status" value="1"/>
</dbReference>
<dbReference type="Gene3D" id="3.30.1540.10">
    <property type="entry name" value="formyl-coa transferase, domain 3"/>
    <property type="match status" value="1"/>
</dbReference>
<dbReference type="InterPro" id="IPR023606">
    <property type="entry name" value="CoA-Trfase_III_dom_1_sf"/>
</dbReference>
<dbReference type="Gene3D" id="3.40.50.10540">
    <property type="entry name" value="Crotonobetainyl-coa:carnitine coa-transferase, domain 1"/>
    <property type="match status" value="1"/>
</dbReference>
<dbReference type="PANTHER" id="PTHR48207:SF3">
    <property type="entry name" value="SUCCINATE--HYDROXYMETHYLGLUTARATE COA-TRANSFERASE"/>
    <property type="match status" value="1"/>
</dbReference>
<dbReference type="InterPro" id="IPR003673">
    <property type="entry name" value="CoA-Trfase_fam_III"/>
</dbReference>
<dbReference type="InterPro" id="IPR050483">
    <property type="entry name" value="CoA-transferase_III_domain"/>
</dbReference>